<dbReference type="PIRSF" id="PIRSF001499">
    <property type="entry name" value="Chor_mut_pdh_Tpr"/>
    <property type="match status" value="1"/>
</dbReference>
<dbReference type="InterPro" id="IPR036263">
    <property type="entry name" value="Chorismate_II_sf"/>
</dbReference>
<dbReference type="InterPro" id="IPR002701">
    <property type="entry name" value="CM_II_prokaryot"/>
</dbReference>
<dbReference type="SMART" id="SM00830">
    <property type="entry name" value="CM_2"/>
    <property type="match status" value="1"/>
</dbReference>
<accession>A0AA48KRL4</accession>
<dbReference type="PROSITE" id="PS51168">
    <property type="entry name" value="CHORISMATE_MUT_2"/>
    <property type="match status" value="1"/>
</dbReference>
<dbReference type="Gene3D" id="3.40.50.720">
    <property type="entry name" value="NAD(P)-binding Rossmann-like Domain"/>
    <property type="match status" value="1"/>
</dbReference>
<dbReference type="InterPro" id="IPR008244">
    <property type="entry name" value="Chor_mut/prephenate_DH_T"/>
</dbReference>
<dbReference type="Pfam" id="PF01817">
    <property type="entry name" value="CM_2"/>
    <property type="match status" value="1"/>
</dbReference>
<dbReference type="GO" id="GO:0006571">
    <property type="term" value="P:tyrosine biosynthetic process"/>
    <property type="evidence" value="ECO:0007669"/>
    <property type="project" value="InterPro"/>
</dbReference>
<evidence type="ECO:0000313" key="7">
    <source>
        <dbReference type="Proteomes" id="UP001333710"/>
    </source>
</evidence>
<dbReference type="SUPFAM" id="SSF48179">
    <property type="entry name" value="6-phosphogluconate dehydrogenase C-terminal domain-like"/>
    <property type="match status" value="1"/>
</dbReference>
<dbReference type="Pfam" id="PF02153">
    <property type="entry name" value="PDH_N"/>
    <property type="match status" value="1"/>
</dbReference>
<evidence type="ECO:0000313" key="6">
    <source>
        <dbReference type="EMBL" id="BDX06242.1"/>
    </source>
</evidence>
<dbReference type="GO" id="GO:0005737">
    <property type="term" value="C:cytoplasm"/>
    <property type="evidence" value="ECO:0007669"/>
    <property type="project" value="InterPro"/>
</dbReference>
<dbReference type="InterPro" id="IPR011277">
    <property type="entry name" value="CM_T"/>
</dbReference>
<gene>
    <name evidence="6" type="ORF">MACH26_17630</name>
</gene>
<dbReference type="NCBIfam" id="NF008400">
    <property type="entry name" value="PRK11199.1"/>
    <property type="match status" value="1"/>
</dbReference>
<organism evidence="6 7">
    <name type="scientific">Planctobacterium marinum</name>
    <dbReference type="NCBI Taxonomy" id="1631968"/>
    <lineage>
        <taxon>Bacteria</taxon>
        <taxon>Pseudomonadati</taxon>
        <taxon>Pseudomonadota</taxon>
        <taxon>Gammaproteobacteria</taxon>
        <taxon>Alteromonadales</taxon>
        <taxon>Alteromonadaceae</taxon>
        <taxon>Planctobacterium</taxon>
    </lineage>
</organism>
<dbReference type="Proteomes" id="UP001333710">
    <property type="component" value="Chromosome"/>
</dbReference>
<dbReference type="InterPro" id="IPR036979">
    <property type="entry name" value="CM_dom_sf"/>
</dbReference>
<evidence type="ECO:0000256" key="3">
    <source>
        <dbReference type="SAM" id="Coils"/>
    </source>
</evidence>
<proteinExistence type="predicted"/>
<dbReference type="InterPro" id="IPR050812">
    <property type="entry name" value="Preph/Arog_dehydrog"/>
</dbReference>
<dbReference type="InterPro" id="IPR046825">
    <property type="entry name" value="PDH_C"/>
</dbReference>
<dbReference type="GO" id="GO:0046417">
    <property type="term" value="P:chorismate metabolic process"/>
    <property type="evidence" value="ECO:0007669"/>
    <property type="project" value="InterPro"/>
</dbReference>
<dbReference type="PANTHER" id="PTHR21363">
    <property type="entry name" value="PREPHENATE DEHYDROGENASE"/>
    <property type="match status" value="1"/>
</dbReference>
<dbReference type="PROSITE" id="PS51176">
    <property type="entry name" value="PDH_ADH"/>
    <property type="match status" value="1"/>
</dbReference>
<evidence type="ECO:0000259" key="5">
    <source>
        <dbReference type="PROSITE" id="PS51176"/>
    </source>
</evidence>
<dbReference type="SUPFAM" id="SSF51735">
    <property type="entry name" value="NAD(P)-binding Rossmann-fold domains"/>
    <property type="match status" value="1"/>
</dbReference>
<keyword evidence="3" id="KW-0175">Coiled coil</keyword>
<name>A0AA48KRL4_9ALTE</name>
<dbReference type="NCBIfam" id="TIGR01799">
    <property type="entry name" value="CM_T"/>
    <property type="match status" value="1"/>
</dbReference>
<dbReference type="KEGG" id="pmaw:MACH26_17630"/>
<dbReference type="GO" id="GO:0004665">
    <property type="term" value="F:prephenate dehydrogenase (NADP+) activity"/>
    <property type="evidence" value="ECO:0007669"/>
    <property type="project" value="InterPro"/>
</dbReference>
<protein>
    <recommendedName>
        <fullName evidence="1">chorismate mutase</fullName>
        <ecNumber evidence="1">5.4.99.5</ecNumber>
    </recommendedName>
</protein>
<feature type="domain" description="Prephenate/arogenate dehydrogenase" evidence="5">
    <location>
        <begin position="113"/>
        <end position="375"/>
    </location>
</feature>
<evidence type="ECO:0000256" key="1">
    <source>
        <dbReference type="ARBA" id="ARBA00012404"/>
    </source>
</evidence>
<dbReference type="InterPro" id="IPR046826">
    <property type="entry name" value="PDH_N"/>
</dbReference>
<evidence type="ECO:0000259" key="4">
    <source>
        <dbReference type="PROSITE" id="PS51168"/>
    </source>
</evidence>
<dbReference type="EMBL" id="AP027272">
    <property type="protein sequence ID" value="BDX06242.1"/>
    <property type="molecule type" value="Genomic_DNA"/>
</dbReference>
<sequence length="392" mass="43853">MTRETENSQQSDENEQQLDLGQLRQQIDALDSELVQILAKRSVLTRKVGEFKSKTGLPIYVPSREAQLLESRKAQAKEAGLSESLIEDVLRRVMRESYQTQNKQYLCTRPDIKNIVIVGGRGALGSKFVTLFERSGYQVDVIDKGDWHSAEALFSTAGLVLVAVPIRQTEQVIRTLDSLPKDCVLADITSVKTGPVETMLATHKGPVVGLHPMFGPDVPGLVKQVVVVSHGREAVQYEWLLEQFRIWGAALIESEPQRHDEAMAFIQVMRHFSSFVYGAHLAGENPCLTELLQLSSPIYRLELAMVGRLFAQDPVLYGDIIFSSDTGKALLKRFHGRFDEAMALLESGDKQQFVNQFNDIAQWFGDYANQCLADSKKLLLKADDDRTLETGV</sequence>
<dbReference type="EC" id="5.4.99.5" evidence="1"/>
<feature type="domain" description="Chorismate mutase" evidence="4">
    <location>
        <begin position="14"/>
        <end position="105"/>
    </location>
</feature>
<dbReference type="Gene3D" id="1.20.59.10">
    <property type="entry name" value="Chorismate mutase"/>
    <property type="match status" value="1"/>
</dbReference>
<dbReference type="InterPro" id="IPR008927">
    <property type="entry name" value="6-PGluconate_DH-like_C_sf"/>
</dbReference>
<dbReference type="Pfam" id="PF20463">
    <property type="entry name" value="PDH_C"/>
    <property type="match status" value="1"/>
</dbReference>
<dbReference type="SUPFAM" id="SSF48600">
    <property type="entry name" value="Chorismate mutase II"/>
    <property type="match status" value="1"/>
</dbReference>
<keyword evidence="2" id="KW-0560">Oxidoreductase</keyword>
<evidence type="ECO:0000256" key="2">
    <source>
        <dbReference type="ARBA" id="ARBA00023002"/>
    </source>
</evidence>
<dbReference type="Gene3D" id="1.10.3660.10">
    <property type="entry name" value="6-phosphogluconate dehydrogenase C-terminal like domain"/>
    <property type="match status" value="1"/>
</dbReference>
<keyword evidence="7" id="KW-1185">Reference proteome</keyword>
<reference evidence="6" key="1">
    <citation type="submission" date="2023-01" db="EMBL/GenBank/DDBJ databases">
        <title>Complete genome sequence of Planctobacterium marinum strain Dej080120_11.</title>
        <authorList>
            <person name="Ueki S."/>
            <person name="Maruyama F."/>
        </authorList>
    </citation>
    <scope>NUCLEOTIDE SEQUENCE</scope>
    <source>
        <strain evidence="6">Dej080120_11</strain>
    </source>
</reference>
<dbReference type="GO" id="GO:0004106">
    <property type="term" value="F:chorismate mutase activity"/>
    <property type="evidence" value="ECO:0007669"/>
    <property type="project" value="UniProtKB-EC"/>
</dbReference>
<dbReference type="InterPro" id="IPR003099">
    <property type="entry name" value="Prephen_DH"/>
</dbReference>
<feature type="coiled-coil region" evidence="3">
    <location>
        <begin position="13"/>
        <end position="40"/>
    </location>
</feature>
<dbReference type="InterPro" id="IPR036291">
    <property type="entry name" value="NAD(P)-bd_dom_sf"/>
</dbReference>
<dbReference type="AlphaFoldDB" id="A0AA48KRL4"/>
<dbReference type="RefSeq" id="WP_338292272.1">
    <property type="nucleotide sequence ID" value="NZ_AP027272.1"/>
</dbReference>
<dbReference type="GO" id="GO:0008977">
    <property type="term" value="F:prephenate dehydrogenase (NAD+) activity"/>
    <property type="evidence" value="ECO:0007669"/>
    <property type="project" value="InterPro"/>
</dbReference>
<dbReference type="PANTHER" id="PTHR21363:SF0">
    <property type="entry name" value="PREPHENATE DEHYDROGENASE [NADP(+)]"/>
    <property type="match status" value="1"/>
</dbReference>
<dbReference type="GO" id="GO:0070403">
    <property type="term" value="F:NAD+ binding"/>
    <property type="evidence" value="ECO:0007669"/>
    <property type="project" value="InterPro"/>
</dbReference>